<evidence type="ECO:0000313" key="2">
    <source>
        <dbReference type="EMBL" id="AYQ72925.1"/>
    </source>
</evidence>
<keyword evidence="3" id="KW-1185">Reference proteome</keyword>
<dbReference type="SUPFAM" id="SSF56300">
    <property type="entry name" value="Metallo-dependent phosphatases"/>
    <property type="match status" value="1"/>
</dbReference>
<gene>
    <name evidence="2" type="ORF">EAV92_10335</name>
</gene>
<protein>
    <submittedName>
        <fullName evidence="2">Metallophosphoesterase</fullName>
    </submittedName>
</protein>
<dbReference type="Pfam" id="PF00149">
    <property type="entry name" value="Metallophos"/>
    <property type="match status" value="1"/>
</dbReference>
<dbReference type="InterPro" id="IPR011230">
    <property type="entry name" value="PAP14/16/28/29"/>
</dbReference>
<dbReference type="InterPro" id="IPR004843">
    <property type="entry name" value="Calcineurin-like_PHP"/>
</dbReference>
<organism evidence="2 3">
    <name type="scientific">Cohnella candidum</name>
    <dbReference type="NCBI Taxonomy" id="2674991"/>
    <lineage>
        <taxon>Bacteria</taxon>
        <taxon>Bacillati</taxon>
        <taxon>Bacillota</taxon>
        <taxon>Bacilli</taxon>
        <taxon>Bacillales</taxon>
        <taxon>Paenibacillaceae</taxon>
        <taxon>Cohnella</taxon>
    </lineage>
</organism>
<dbReference type="PIRSF" id="PIRSF030250">
    <property type="entry name" value="Ptase_At2g46880"/>
    <property type="match status" value="1"/>
</dbReference>
<dbReference type="CDD" id="cd07383">
    <property type="entry name" value="MPP_Dcr2"/>
    <property type="match status" value="1"/>
</dbReference>
<dbReference type="KEGG" id="coh:EAV92_10335"/>
<dbReference type="EMBL" id="CP033433">
    <property type="protein sequence ID" value="AYQ72925.1"/>
    <property type="molecule type" value="Genomic_DNA"/>
</dbReference>
<dbReference type="Gene3D" id="3.60.21.10">
    <property type="match status" value="1"/>
</dbReference>
<sequence>MPQPLVFNDEGLFKIVQFTDLHWGDGNENDMKTRRVMERVLEEERPDLVVITGDVIESGTCTTPAHSIREAAASLVKAGTPWAVVFGNHDAEGNATHAELIDAIRDLPHGLTESGPEELTGTGNYVLRVAGRDGKTDQALFFLDSGAYADAPIGGYAAFARDQIDWFVRESEALAVKNGGKPVPALAFFHIPLPEYNDVWDFRECRGHKYEEICCPLLNTGMFAAMVQQGNVAGTFVGHDHANDFAGELMGVTLCYGRKTGYNNYSKEGFAHGARVIVLEEGVRGFRSWLRLETGEVIGEQPLHRPEGRPAGR</sequence>
<dbReference type="PANTHER" id="PTHR32440">
    <property type="entry name" value="PHOSPHATASE DCR2-RELATED-RELATED"/>
    <property type="match status" value="1"/>
</dbReference>
<dbReference type="AlphaFoldDB" id="A0A3G3JXH6"/>
<dbReference type="InterPro" id="IPR029052">
    <property type="entry name" value="Metallo-depent_PP-like"/>
</dbReference>
<name>A0A3G3JXH6_9BACL</name>
<dbReference type="RefSeq" id="WP_123041007.1">
    <property type="nucleotide sequence ID" value="NZ_CP033433.1"/>
</dbReference>
<dbReference type="GO" id="GO:0016788">
    <property type="term" value="F:hydrolase activity, acting on ester bonds"/>
    <property type="evidence" value="ECO:0007669"/>
    <property type="project" value="TreeGrafter"/>
</dbReference>
<reference evidence="2 3" key="1">
    <citation type="submission" date="2018-10" db="EMBL/GenBank/DDBJ databases">
        <title>Genome Sequence of Cohnella sp.</title>
        <authorList>
            <person name="Srinivasan S."/>
            <person name="Kim M.K."/>
        </authorList>
    </citation>
    <scope>NUCLEOTIDE SEQUENCE [LARGE SCALE GENOMIC DNA]</scope>
    <source>
        <strain evidence="2 3">18JY8-7</strain>
    </source>
</reference>
<accession>A0A3G3JXH6</accession>
<dbReference type="PANTHER" id="PTHR32440:SF11">
    <property type="entry name" value="METALLOPHOSPHOESTERASE DOMAIN-CONTAINING PROTEIN"/>
    <property type="match status" value="1"/>
</dbReference>
<feature type="domain" description="Calcineurin-like phosphoesterase" evidence="1">
    <location>
        <begin position="13"/>
        <end position="242"/>
    </location>
</feature>
<evidence type="ECO:0000313" key="3">
    <source>
        <dbReference type="Proteomes" id="UP000269097"/>
    </source>
</evidence>
<dbReference type="GO" id="GO:0005737">
    <property type="term" value="C:cytoplasm"/>
    <property type="evidence" value="ECO:0007669"/>
    <property type="project" value="TreeGrafter"/>
</dbReference>
<evidence type="ECO:0000259" key="1">
    <source>
        <dbReference type="Pfam" id="PF00149"/>
    </source>
</evidence>
<dbReference type="Proteomes" id="UP000269097">
    <property type="component" value="Chromosome"/>
</dbReference>
<proteinExistence type="predicted"/>